<protein>
    <recommendedName>
        <fullName evidence="1">DUF7919 domain-containing protein</fullName>
    </recommendedName>
</protein>
<dbReference type="RefSeq" id="WP_261988676.1">
    <property type="nucleotide sequence ID" value="NZ_CP120983.1"/>
</dbReference>
<sequence length="133" mass="14716">MTAYAYDASDQEMLNVGWLAPDYAFRTGIVDDRVINALKALSSAYDNQTRGVHDCEFCPTERPVILGGPAFDTQVWLGSAEIRAQDTDGIVYSAPNLVIHYITEHRYCPPEEFCRAVVRTAGMDGPDELVLAD</sequence>
<feature type="domain" description="DUF7919" evidence="1">
    <location>
        <begin position="2"/>
        <end position="117"/>
    </location>
</feature>
<dbReference type="Proteomes" id="UP001224433">
    <property type="component" value="Chromosome"/>
</dbReference>
<keyword evidence="3" id="KW-1185">Reference proteome</keyword>
<evidence type="ECO:0000259" key="1">
    <source>
        <dbReference type="Pfam" id="PF25535"/>
    </source>
</evidence>
<name>A0ABY9J7T2_9ACTN</name>
<evidence type="ECO:0000313" key="2">
    <source>
        <dbReference type="EMBL" id="WLQ63675.1"/>
    </source>
</evidence>
<evidence type="ECO:0000313" key="3">
    <source>
        <dbReference type="Proteomes" id="UP001224433"/>
    </source>
</evidence>
<accession>A0ABY9J7T2</accession>
<gene>
    <name evidence="2" type="ORF">P8A20_08765</name>
</gene>
<dbReference type="InterPro" id="IPR057679">
    <property type="entry name" value="DUF7919"/>
</dbReference>
<proteinExistence type="predicted"/>
<dbReference type="Pfam" id="PF25535">
    <property type="entry name" value="DUF7919"/>
    <property type="match status" value="1"/>
</dbReference>
<organism evidence="2 3">
    <name type="scientific">Streptomyces glycanivorans</name>
    <dbReference type="NCBI Taxonomy" id="3033808"/>
    <lineage>
        <taxon>Bacteria</taxon>
        <taxon>Bacillati</taxon>
        <taxon>Actinomycetota</taxon>
        <taxon>Actinomycetes</taxon>
        <taxon>Kitasatosporales</taxon>
        <taxon>Streptomycetaceae</taxon>
        <taxon>Streptomyces</taxon>
    </lineage>
</organism>
<reference evidence="2 3" key="1">
    <citation type="submission" date="2023-03" db="EMBL/GenBank/DDBJ databases">
        <title>Isolation and description of six Streptomyces strains from soil environments, able to metabolize different microbial glucans.</title>
        <authorList>
            <person name="Widen T."/>
            <person name="Larsbrink J."/>
        </authorList>
    </citation>
    <scope>NUCLEOTIDE SEQUENCE [LARGE SCALE GENOMIC DNA]</scope>
    <source>
        <strain evidence="2 3">Alt3</strain>
    </source>
</reference>
<dbReference type="EMBL" id="CP120983">
    <property type="protein sequence ID" value="WLQ63675.1"/>
    <property type="molecule type" value="Genomic_DNA"/>
</dbReference>